<accession>A0A3P1UXY4</accession>
<comment type="cofactor">
    <cofactor evidence="1">
        <name>Mg(2+)</name>
        <dbReference type="ChEBI" id="CHEBI:18420"/>
    </cofactor>
</comment>
<evidence type="ECO:0000259" key="10">
    <source>
        <dbReference type="PROSITE" id="PS50943"/>
    </source>
</evidence>
<dbReference type="EMBL" id="RQZC01000020">
    <property type="protein sequence ID" value="RRD26721.1"/>
    <property type="molecule type" value="Genomic_DNA"/>
</dbReference>
<evidence type="ECO:0000256" key="9">
    <source>
        <dbReference type="ARBA" id="ARBA00038276"/>
    </source>
</evidence>
<dbReference type="CDD" id="cd05403">
    <property type="entry name" value="NT_KNTase_like"/>
    <property type="match status" value="1"/>
</dbReference>
<keyword evidence="12" id="KW-1185">Reference proteome</keyword>
<dbReference type="OrthoDB" id="9803128at2"/>
<dbReference type="InterPro" id="IPR043519">
    <property type="entry name" value="NT_sf"/>
</dbReference>
<evidence type="ECO:0000256" key="8">
    <source>
        <dbReference type="ARBA" id="ARBA00022842"/>
    </source>
</evidence>
<dbReference type="Proteomes" id="UP000271272">
    <property type="component" value="Unassembled WGS sequence"/>
</dbReference>
<dbReference type="AlphaFoldDB" id="A0A3P1UXY4"/>
<dbReference type="GO" id="GO:0046872">
    <property type="term" value="F:metal ion binding"/>
    <property type="evidence" value="ECO:0007669"/>
    <property type="project" value="UniProtKB-KW"/>
</dbReference>
<dbReference type="Gene3D" id="1.10.260.40">
    <property type="entry name" value="lambda repressor-like DNA-binding domains"/>
    <property type="match status" value="1"/>
</dbReference>
<name>A0A3P1UXY4_9ACTO</name>
<evidence type="ECO:0000256" key="4">
    <source>
        <dbReference type="ARBA" id="ARBA00022695"/>
    </source>
</evidence>
<evidence type="ECO:0000256" key="7">
    <source>
        <dbReference type="ARBA" id="ARBA00022840"/>
    </source>
</evidence>
<organism evidence="11 12">
    <name type="scientific">Actinomyces bowdenii</name>
    <dbReference type="NCBI Taxonomy" id="131109"/>
    <lineage>
        <taxon>Bacteria</taxon>
        <taxon>Bacillati</taxon>
        <taxon>Actinomycetota</taxon>
        <taxon>Actinomycetes</taxon>
        <taxon>Actinomycetales</taxon>
        <taxon>Actinomycetaceae</taxon>
        <taxon>Actinomyces</taxon>
    </lineage>
</organism>
<evidence type="ECO:0000313" key="12">
    <source>
        <dbReference type="Proteomes" id="UP000271272"/>
    </source>
</evidence>
<dbReference type="GO" id="GO:0016779">
    <property type="term" value="F:nucleotidyltransferase activity"/>
    <property type="evidence" value="ECO:0007669"/>
    <property type="project" value="UniProtKB-KW"/>
</dbReference>
<sequence length="156" mass="16669">MARFDVNAAPRLIRAARLDAGLTQAQLAERAGVRQPSLAQMESGSRAISAQMLQRVLQAADYRPSVPLAANAERVVECARARGLGRPRVFGSAMRGDDCFDSDIDLLVTPSETADLLDLALFGHEVEELTGFPTEVVCDTAVPPALAQAVREAVPL</sequence>
<keyword evidence="5" id="KW-0479">Metal-binding</keyword>
<evidence type="ECO:0000256" key="5">
    <source>
        <dbReference type="ARBA" id="ARBA00022723"/>
    </source>
</evidence>
<gene>
    <name evidence="11" type="ORF">EII10_10070</name>
</gene>
<keyword evidence="8" id="KW-0460">Magnesium</keyword>
<dbReference type="InterPro" id="IPR010982">
    <property type="entry name" value="Lambda_DNA-bd_dom_sf"/>
</dbReference>
<dbReference type="CDD" id="cd00093">
    <property type="entry name" value="HTH_XRE"/>
    <property type="match status" value="1"/>
</dbReference>
<comment type="similarity">
    <text evidence="9">Belongs to the MntA antitoxin family.</text>
</comment>
<proteinExistence type="inferred from homology"/>
<evidence type="ECO:0000256" key="6">
    <source>
        <dbReference type="ARBA" id="ARBA00022741"/>
    </source>
</evidence>
<dbReference type="GO" id="GO:0003677">
    <property type="term" value="F:DNA binding"/>
    <property type="evidence" value="ECO:0007669"/>
    <property type="project" value="InterPro"/>
</dbReference>
<keyword evidence="7" id="KW-0067">ATP-binding</keyword>
<dbReference type="InterPro" id="IPR002934">
    <property type="entry name" value="Polymerase_NTP_transf_dom"/>
</dbReference>
<feature type="domain" description="HTH cro/C1-type" evidence="10">
    <location>
        <begin position="13"/>
        <end position="59"/>
    </location>
</feature>
<dbReference type="InterPro" id="IPR052038">
    <property type="entry name" value="Type-VII_TA_antitoxin"/>
</dbReference>
<keyword evidence="4" id="KW-0548">Nucleotidyltransferase</keyword>
<dbReference type="PROSITE" id="PS50943">
    <property type="entry name" value="HTH_CROC1"/>
    <property type="match status" value="1"/>
</dbReference>
<reference evidence="11 12" key="1">
    <citation type="submission" date="2018-11" db="EMBL/GenBank/DDBJ databases">
        <title>Genomes From Bacteria Associated with the Canine Oral Cavity: a Test Case for Automated Genome-Based Taxonomic Assignment.</title>
        <authorList>
            <person name="Coil D.A."/>
            <person name="Jospin G."/>
            <person name="Darling A.E."/>
            <person name="Wallis C."/>
            <person name="Davis I.J."/>
            <person name="Harris S."/>
            <person name="Eisen J.A."/>
            <person name="Holcombe L.J."/>
            <person name="O'Flynn C."/>
        </authorList>
    </citation>
    <scope>NUCLEOTIDE SEQUENCE [LARGE SCALE GENOMIC DNA]</scope>
    <source>
        <strain evidence="11 12">OH5050</strain>
    </source>
</reference>
<dbReference type="InterPro" id="IPR001387">
    <property type="entry name" value="Cro/C1-type_HTH"/>
</dbReference>
<dbReference type="Pfam" id="PF01909">
    <property type="entry name" value="NTP_transf_2"/>
    <property type="match status" value="1"/>
</dbReference>
<protein>
    <submittedName>
        <fullName evidence="11">XRE family transcriptional regulator</fullName>
    </submittedName>
</protein>
<dbReference type="SUPFAM" id="SSF81301">
    <property type="entry name" value="Nucleotidyltransferase"/>
    <property type="match status" value="1"/>
</dbReference>
<dbReference type="SMART" id="SM00530">
    <property type="entry name" value="HTH_XRE"/>
    <property type="match status" value="1"/>
</dbReference>
<dbReference type="PANTHER" id="PTHR33571">
    <property type="entry name" value="SSL8005 PROTEIN"/>
    <property type="match status" value="1"/>
</dbReference>
<dbReference type="Pfam" id="PF01381">
    <property type="entry name" value="HTH_3"/>
    <property type="match status" value="1"/>
</dbReference>
<comment type="caution">
    <text evidence="11">The sequence shown here is derived from an EMBL/GenBank/DDBJ whole genome shotgun (WGS) entry which is preliminary data.</text>
</comment>
<evidence type="ECO:0000256" key="1">
    <source>
        <dbReference type="ARBA" id="ARBA00001946"/>
    </source>
</evidence>
<dbReference type="PANTHER" id="PTHR33571:SF12">
    <property type="entry name" value="BSL3053 PROTEIN"/>
    <property type="match status" value="1"/>
</dbReference>
<evidence type="ECO:0000313" key="11">
    <source>
        <dbReference type="EMBL" id="RRD26721.1"/>
    </source>
</evidence>
<dbReference type="SUPFAM" id="SSF47413">
    <property type="entry name" value="lambda repressor-like DNA-binding domains"/>
    <property type="match status" value="1"/>
</dbReference>
<keyword evidence="6" id="KW-0547">Nucleotide-binding</keyword>
<evidence type="ECO:0000256" key="3">
    <source>
        <dbReference type="ARBA" id="ARBA00022679"/>
    </source>
</evidence>
<dbReference type="RefSeq" id="WP_124934372.1">
    <property type="nucleotide sequence ID" value="NZ_RQZC01000020.1"/>
</dbReference>
<keyword evidence="2" id="KW-1277">Toxin-antitoxin system</keyword>
<dbReference type="Gene3D" id="3.30.460.10">
    <property type="entry name" value="Beta Polymerase, domain 2"/>
    <property type="match status" value="1"/>
</dbReference>
<dbReference type="GO" id="GO:0005524">
    <property type="term" value="F:ATP binding"/>
    <property type="evidence" value="ECO:0007669"/>
    <property type="project" value="UniProtKB-KW"/>
</dbReference>
<keyword evidence="3" id="KW-0808">Transferase</keyword>
<evidence type="ECO:0000256" key="2">
    <source>
        <dbReference type="ARBA" id="ARBA00022649"/>
    </source>
</evidence>